<feature type="domain" description="HTH arsR-type" evidence="2">
    <location>
        <begin position="61"/>
        <end position="102"/>
    </location>
</feature>
<dbReference type="OrthoDB" id="2646147at2"/>
<keyword evidence="1" id="KW-0238">DNA-binding</keyword>
<evidence type="ECO:0000259" key="2">
    <source>
        <dbReference type="Pfam" id="PF01022"/>
    </source>
</evidence>
<sequence>MLATAQLETWFSFRNATKCSILIVLFKVSASKIPTIKHVVLIPSLHFRPLHTFSILKKECLEILQFLSKNRYKFTDILNYIGGAKGNLHRHLMILQSANLIHVHLSSNNQFYLSTRTEFTLELKEEMVDFIQNANA</sequence>
<dbReference type="CDD" id="cd00090">
    <property type="entry name" value="HTH_ARSR"/>
    <property type="match status" value="1"/>
</dbReference>
<dbReference type="InterPro" id="IPR036388">
    <property type="entry name" value="WH-like_DNA-bd_sf"/>
</dbReference>
<proteinExistence type="predicted"/>
<dbReference type="EMBL" id="SADV01000012">
    <property type="protein sequence ID" value="TQR30919.1"/>
    <property type="molecule type" value="Genomic_DNA"/>
</dbReference>
<dbReference type="Pfam" id="PF01022">
    <property type="entry name" value="HTH_5"/>
    <property type="match status" value="1"/>
</dbReference>
<evidence type="ECO:0000313" key="3">
    <source>
        <dbReference type="EMBL" id="TQR30919.1"/>
    </source>
</evidence>
<accession>A0A544UEJ9</accession>
<evidence type="ECO:0000313" key="4">
    <source>
        <dbReference type="Proteomes" id="UP000317944"/>
    </source>
</evidence>
<protein>
    <submittedName>
        <fullName evidence="3">ArsR family transcriptional regulator</fullName>
    </submittedName>
</protein>
<dbReference type="InterPro" id="IPR001845">
    <property type="entry name" value="HTH_ArsR_DNA-bd_dom"/>
</dbReference>
<dbReference type="InterPro" id="IPR036390">
    <property type="entry name" value="WH_DNA-bd_sf"/>
</dbReference>
<dbReference type="Gene3D" id="1.10.10.10">
    <property type="entry name" value="Winged helix-like DNA-binding domain superfamily/Winged helix DNA-binding domain"/>
    <property type="match status" value="1"/>
</dbReference>
<gene>
    <name evidence="3" type="ORF">C7Y47_15115</name>
</gene>
<dbReference type="SUPFAM" id="SSF46785">
    <property type="entry name" value="Winged helix' DNA-binding domain"/>
    <property type="match status" value="1"/>
</dbReference>
<dbReference type="InterPro" id="IPR011991">
    <property type="entry name" value="ArsR-like_HTH"/>
</dbReference>
<reference evidence="3 4" key="1">
    <citation type="submission" date="2018-03" db="EMBL/GenBank/DDBJ databases">
        <title>Aerobic endospore-forming bacteria genome sequencing and assembly.</title>
        <authorList>
            <person name="Cavalcante D.A."/>
            <person name="Driks A."/>
            <person name="Putonti C."/>
            <person name="De-Souza M.T."/>
        </authorList>
    </citation>
    <scope>NUCLEOTIDE SEQUENCE [LARGE SCALE GENOMIC DNA]</scope>
    <source>
        <strain evidence="3 4">SDF0037</strain>
    </source>
</reference>
<name>A0A544UEJ9_LYSSH</name>
<dbReference type="AlphaFoldDB" id="A0A544UEJ9"/>
<evidence type="ECO:0000256" key="1">
    <source>
        <dbReference type="ARBA" id="ARBA00023125"/>
    </source>
</evidence>
<dbReference type="Proteomes" id="UP000317944">
    <property type="component" value="Unassembled WGS sequence"/>
</dbReference>
<organism evidence="3 4">
    <name type="scientific">Lysinibacillus sphaericus</name>
    <name type="common">Bacillus sphaericus</name>
    <dbReference type="NCBI Taxonomy" id="1421"/>
    <lineage>
        <taxon>Bacteria</taxon>
        <taxon>Bacillati</taxon>
        <taxon>Bacillota</taxon>
        <taxon>Bacilli</taxon>
        <taxon>Bacillales</taxon>
        <taxon>Bacillaceae</taxon>
        <taxon>Lysinibacillus</taxon>
    </lineage>
</organism>
<dbReference type="GO" id="GO:0003700">
    <property type="term" value="F:DNA-binding transcription factor activity"/>
    <property type="evidence" value="ECO:0007669"/>
    <property type="project" value="InterPro"/>
</dbReference>
<dbReference type="GO" id="GO:0003677">
    <property type="term" value="F:DNA binding"/>
    <property type="evidence" value="ECO:0007669"/>
    <property type="project" value="UniProtKB-KW"/>
</dbReference>
<comment type="caution">
    <text evidence="3">The sequence shown here is derived from an EMBL/GenBank/DDBJ whole genome shotgun (WGS) entry which is preliminary data.</text>
</comment>